<reference evidence="2 3" key="1">
    <citation type="submission" date="2016-11" db="EMBL/GenBank/DDBJ databases">
        <title>The macronuclear genome of Stentor coeruleus: a giant cell with tiny introns.</title>
        <authorList>
            <person name="Slabodnick M."/>
            <person name="Ruby J.G."/>
            <person name="Reiff S.B."/>
            <person name="Swart E.C."/>
            <person name="Gosai S."/>
            <person name="Prabakaran S."/>
            <person name="Witkowska E."/>
            <person name="Larue G.E."/>
            <person name="Fisher S."/>
            <person name="Freeman R.M."/>
            <person name="Gunawardena J."/>
            <person name="Chu W."/>
            <person name="Stover N.A."/>
            <person name="Gregory B.D."/>
            <person name="Nowacki M."/>
            <person name="Derisi J."/>
            <person name="Roy S.W."/>
            <person name="Marshall W.F."/>
            <person name="Sood P."/>
        </authorList>
    </citation>
    <scope>NUCLEOTIDE SEQUENCE [LARGE SCALE GENOMIC DNA]</scope>
    <source>
        <strain evidence="2">WM001</strain>
    </source>
</reference>
<feature type="coiled-coil region" evidence="1">
    <location>
        <begin position="2"/>
        <end position="36"/>
    </location>
</feature>
<comment type="caution">
    <text evidence="2">The sequence shown here is derived from an EMBL/GenBank/DDBJ whole genome shotgun (WGS) entry which is preliminary data.</text>
</comment>
<sequence length="315" mass="36577">MIKSLSELIQKKQNELMKARAECTALENSYLQLLQNQSQRSINPDWDITYKPLTAIEATRRAQSLMKEIGNEAYGKEYIVKLRDLFIRYATIFHADSSGYLDLTQFRVLTTELDLISKIPKFNSDIIYHAVNRRGLLDFWKFTNVMSCVAIETFPSLYPSQALEVLALELTIPENRMDTIDYNSHVWRQSLRNNQKIIGKYRKLLKESFATYSVQKGNEICLSEVLKFCNNSRVVPTLVSAWEVSRIFRTVQHPQNFSETLFYREFEEAIVLLGIYHSSKEGVTSSDTALQNFLVFIYDNPVFLRVKKFDNSNSN</sequence>
<organism evidence="2 3">
    <name type="scientific">Stentor coeruleus</name>
    <dbReference type="NCBI Taxonomy" id="5963"/>
    <lineage>
        <taxon>Eukaryota</taxon>
        <taxon>Sar</taxon>
        <taxon>Alveolata</taxon>
        <taxon>Ciliophora</taxon>
        <taxon>Postciliodesmatophora</taxon>
        <taxon>Heterotrichea</taxon>
        <taxon>Heterotrichida</taxon>
        <taxon>Stentoridae</taxon>
        <taxon>Stentor</taxon>
    </lineage>
</organism>
<dbReference type="EMBL" id="MPUH01000283">
    <property type="protein sequence ID" value="OMJ84024.1"/>
    <property type="molecule type" value="Genomic_DNA"/>
</dbReference>
<dbReference type="Proteomes" id="UP000187209">
    <property type="component" value="Unassembled WGS sequence"/>
</dbReference>
<protein>
    <recommendedName>
        <fullName evidence="4">EF-hand domain-containing protein</fullName>
    </recommendedName>
</protein>
<dbReference type="AlphaFoldDB" id="A0A1R2C4S2"/>
<evidence type="ECO:0008006" key="4">
    <source>
        <dbReference type="Google" id="ProtNLM"/>
    </source>
</evidence>
<dbReference type="SUPFAM" id="SSF47473">
    <property type="entry name" value="EF-hand"/>
    <property type="match status" value="1"/>
</dbReference>
<dbReference type="InterPro" id="IPR011992">
    <property type="entry name" value="EF-hand-dom_pair"/>
</dbReference>
<name>A0A1R2C4S2_9CILI</name>
<accession>A0A1R2C4S2</accession>
<proteinExistence type="predicted"/>
<dbReference type="OrthoDB" id="10542449at2759"/>
<keyword evidence="3" id="KW-1185">Reference proteome</keyword>
<evidence type="ECO:0000313" key="2">
    <source>
        <dbReference type="EMBL" id="OMJ84024.1"/>
    </source>
</evidence>
<evidence type="ECO:0000313" key="3">
    <source>
        <dbReference type="Proteomes" id="UP000187209"/>
    </source>
</evidence>
<keyword evidence="1" id="KW-0175">Coiled coil</keyword>
<evidence type="ECO:0000256" key="1">
    <source>
        <dbReference type="SAM" id="Coils"/>
    </source>
</evidence>
<gene>
    <name evidence="2" type="ORF">SteCoe_14948</name>
</gene>